<keyword evidence="7" id="KW-1185">Reference proteome</keyword>
<accession>A0AAN7ZGA5</accession>
<gene>
    <name evidence="6" type="ORF">RI129_012733</name>
</gene>
<reference evidence="6 7" key="1">
    <citation type="journal article" date="2024" name="Insects">
        <title>An Improved Chromosome-Level Genome Assembly of the Firefly Pyrocoelia pectoralis.</title>
        <authorList>
            <person name="Fu X."/>
            <person name="Meyer-Rochow V.B."/>
            <person name="Ballantyne L."/>
            <person name="Zhu X."/>
        </authorList>
    </citation>
    <scope>NUCLEOTIDE SEQUENCE [LARGE SCALE GENOMIC DNA]</scope>
    <source>
        <strain evidence="6">XCY_ONT2</strain>
    </source>
</reference>
<comment type="subcellular location">
    <subcellularLocation>
        <location evidence="1">Cell projection</location>
        <location evidence="1">Cilium</location>
        <location evidence="1">Flagellum</location>
    </subcellularLocation>
</comment>
<keyword evidence="3" id="KW-0969">Cilium</keyword>
<dbReference type="InterPro" id="IPR047844">
    <property type="entry name" value="ROP_DD"/>
</dbReference>
<evidence type="ECO:0000256" key="3">
    <source>
        <dbReference type="ARBA" id="ARBA00023069"/>
    </source>
</evidence>
<keyword evidence="4" id="KW-0966">Cell projection</keyword>
<sequence>MPELSNDMYCSQQISIPPTFPYLLRQYAKAAIRTQPADLLRWSTAYFRCLALNLPPPIKPRLEYPIPKSHFGLTPGWLKALVYQLQNNLTVPFKVLWDRWIGACLQHENLIEILCLSGFTDHNEIPWFRFVALCAGHITENLTQTMIMVCEILTEEPEGGSAMVPLEVFVDVYKFLAQIDASEPQKINNLYFTDSLLSIYREPPAVVSSESTIEVEEKIEEEEVVYEEEKVEEVEEKPVEDLVGVVISCPDIAIGDAKTEDEFLEETVGRESIDYKSPTIPAEVIDLENADLEKERQEKAAIPMEGAESVDTLIGYMPERKDIMEYLEEAKKDEVEEEEGLEEEVDEDLKRLKYILETAPAASEIEMVPSVVSVEEVMSEEGVEEKPPNYAFVNAIPGVGGIVPTELVEAVIEYMKECSVPQHGMVMPRNLRHFKCPPLEVAYI</sequence>
<evidence type="ECO:0008006" key="8">
    <source>
        <dbReference type="Google" id="ProtNLM"/>
    </source>
</evidence>
<comment type="caution">
    <text evidence="6">The sequence shown here is derived from an EMBL/GenBank/DDBJ whole genome shotgun (WGS) entry which is preliminary data.</text>
</comment>
<keyword evidence="2" id="KW-0282">Flagellum</keyword>
<dbReference type="SUPFAM" id="SSF47391">
    <property type="entry name" value="Dimerization-anchoring domain of cAMP-dependent PK regulatory subunit"/>
    <property type="match status" value="1"/>
</dbReference>
<dbReference type="PANTHER" id="PTHR14952:SF9">
    <property type="entry name" value="EF-HAND DOMAIN-CONTAINING PROTEIN"/>
    <property type="match status" value="1"/>
</dbReference>
<dbReference type="GO" id="GO:0031514">
    <property type="term" value="C:motile cilium"/>
    <property type="evidence" value="ECO:0007669"/>
    <property type="project" value="UniProtKB-SubCell"/>
</dbReference>
<evidence type="ECO:0000256" key="4">
    <source>
        <dbReference type="ARBA" id="ARBA00023273"/>
    </source>
</evidence>
<protein>
    <recommendedName>
        <fullName evidence="8">Ropporin-1-like protein</fullName>
    </recommendedName>
</protein>
<dbReference type="Gene3D" id="1.20.890.10">
    <property type="entry name" value="cAMP-dependent protein kinase regulatory subunit, dimerization-anchoring domain"/>
    <property type="match status" value="1"/>
</dbReference>
<dbReference type="Proteomes" id="UP001329430">
    <property type="component" value="Chromosome 10"/>
</dbReference>
<dbReference type="EMBL" id="JAVRBK010000010">
    <property type="protein sequence ID" value="KAK5638438.1"/>
    <property type="molecule type" value="Genomic_DNA"/>
</dbReference>
<dbReference type="CDD" id="cd23019">
    <property type="entry name" value="DD_ROP"/>
    <property type="match status" value="1"/>
</dbReference>
<evidence type="ECO:0000256" key="1">
    <source>
        <dbReference type="ARBA" id="ARBA00004230"/>
    </source>
</evidence>
<evidence type="ECO:0000313" key="6">
    <source>
        <dbReference type="EMBL" id="KAK5638438.1"/>
    </source>
</evidence>
<dbReference type="AlphaFoldDB" id="A0AAN7ZGA5"/>
<comment type="similarity">
    <text evidence="5">Belongs to the ropporin family.</text>
</comment>
<dbReference type="PANTHER" id="PTHR14952">
    <property type="entry name" value="ROPPORIN-1-LIKE PROTEIN"/>
    <property type="match status" value="1"/>
</dbReference>
<evidence type="ECO:0000256" key="2">
    <source>
        <dbReference type="ARBA" id="ARBA00022846"/>
    </source>
</evidence>
<evidence type="ECO:0000256" key="5">
    <source>
        <dbReference type="ARBA" id="ARBA00035651"/>
    </source>
</evidence>
<organism evidence="6 7">
    <name type="scientific">Pyrocoelia pectoralis</name>
    <dbReference type="NCBI Taxonomy" id="417401"/>
    <lineage>
        <taxon>Eukaryota</taxon>
        <taxon>Metazoa</taxon>
        <taxon>Ecdysozoa</taxon>
        <taxon>Arthropoda</taxon>
        <taxon>Hexapoda</taxon>
        <taxon>Insecta</taxon>
        <taxon>Pterygota</taxon>
        <taxon>Neoptera</taxon>
        <taxon>Endopterygota</taxon>
        <taxon>Coleoptera</taxon>
        <taxon>Polyphaga</taxon>
        <taxon>Elateriformia</taxon>
        <taxon>Elateroidea</taxon>
        <taxon>Lampyridae</taxon>
        <taxon>Lampyrinae</taxon>
        <taxon>Pyrocoelia</taxon>
    </lineage>
</organism>
<proteinExistence type="inferred from homology"/>
<name>A0AAN7ZGA5_9COLE</name>
<evidence type="ECO:0000313" key="7">
    <source>
        <dbReference type="Proteomes" id="UP001329430"/>
    </source>
</evidence>